<keyword evidence="6" id="KW-0028">Amino-acid biosynthesis</keyword>
<keyword evidence="8 13" id="KW-0456">Lyase</keyword>
<evidence type="ECO:0000256" key="7">
    <source>
        <dbReference type="ARBA" id="ARBA00022755"/>
    </source>
</evidence>
<evidence type="ECO:0000256" key="14">
    <source>
        <dbReference type="SAM" id="Coils"/>
    </source>
</evidence>
<evidence type="ECO:0000256" key="13">
    <source>
        <dbReference type="RuleBase" id="RU361172"/>
    </source>
</evidence>
<dbReference type="PRINTS" id="PR00149">
    <property type="entry name" value="FUMRATELYASE"/>
</dbReference>
<keyword evidence="14" id="KW-0175">Coiled coil</keyword>
<keyword evidence="17" id="KW-1185">Reference proteome</keyword>
<dbReference type="KEGG" id="aft:BBF96_13090"/>
<evidence type="ECO:0000256" key="12">
    <source>
        <dbReference type="NCBIfam" id="TIGR00928"/>
    </source>
</evidence>
<dbReference type="InterPro" id="IPR004769">
    <property type="entry name" value="Pur_lyase"/>
</dbReference>
<dbReference type="SUPFAM" id="SSF48557">
    <property type="entry name" value="L-aspartase-like"/>
    <property type="match status" value="1"/>
</dbReference>
<evidence type="ECO:0000256" key="3">
    <source>
        <dbReference type="ARBA" id="ARBA00008273"/>
    </source>
</evidence>
<dbReference type="EC" id="4.3.2.2" evidence="4 12"/>
<evidence type="ECO:0000256" key="5">
    <source>
        <dbReference type="ARBA" id="ARBA00017058"/>
    </source>
</evidence>
<feature type="coiled-coil region" evidence="14">
    <location>
        <begin position="106"/>
        <end position="134"/>
    </location>
</feature>
<dbReference type="InterPro" id="IPR019468">
    <property type="entry name" value="AdenyloSucc_lyase_C"/>
</dbReference>
<dbReference type="InterPro" id="IPR008948">
    <property type="entry name" value="L-Aspartase-like"/>
</dbReference>
<dbReference type="Proteomes" id="UP000267250">
    <property type="component" value="Chromosome"/>
</dbReference>
<evidence type="ECO:0000313" key="16">
    <source>
        <dbReference type="EMBL" id="AZR74252.1"/>
    </source>
</evidence>
<dbReference type="GO" id="GO:0005829">
    <property type="term" value="C:cytosol"/>
    <property type="evidence" value="ECO:0007669"/>
    <property type="project" value="TreeGrafter"/>
</dbReference>
<comment type="similarity">
    <text evidence="3 13">Belongs to the lyase 1 family. Adenylosuccinate lyase subfamily.</text>
</comment>
<dbReference type="Pfam" id="PF00206">
    <property type="entry name" value="Lyase_1"/>
    <property type="match status" value="1"/>
</dbReference>
<evidence type="ECO:0000256" key="9">
    <source>
        <dbReference type="ARBA" id="ARBA00024477"/>
    </source>
</evidence>
<dbReference type="GO" id="GO:0008652">
    <property type="term" value="P:amino acid biosynthetic process"/>
    <property type="evidence" value="ECO:0007669"/>
    <property type="project" value="UniProtKB-KW"/>
</dbReference>
<dbReference type="GO" id="GO:0044208">
    <property type="term" value="P:'de novo' AMP biosynthetic process"/>
    <property type="evidence" value="ECO:0007669"/>
    <property type="project" value="UniProtKB-UniPathway"/>
</dbReference>
<evidence type="ECO:0000256" key="8">
    <source>
        <dbReference type="ARBA" id="ARBA00023239"/>
    </source>
</evidence>
<dbReference type="InterPro" id="IPR022761">
    <property type="entry name" value="Fumarate_lyase_N"/>
</dbReference>
<dbReference type="NCBIfam" id="TIGR00928">
    <property type="entry name" value="purB"/>
    <property type="match status" value="1"/>
</dbReference>
<evidence type="ECO:0000256" key="1">
    <source>
        <dbReference type="ARBA" id="ARBA00004706"/>
    </source>
</evidence>
<dbReference type="PROSITE" id="PS00163">
    <property type="entry name" value="FUMARATE_LYASES"/>
    <property type="match status" value="1"/>
</dbReference>
<dbReference type="Gene3D" id="1.20.200.10">
    <property type="entry name" value="Fumarase/aspartase (Central domain)"/>
    <property type="match status" value="1"/>
</dbReference>
<dbReference type="SMART" id="SM00998">
    <property type="entry name" value="ADSL_C"/>
    <property type="match status" value="1"/>
</dbReference>
<dbReference type="InterPro" id="IPR000362">
    <property type="entry name" value="Fumarate_lyase_fam"/>
</dbReference>
<evidence type="ECO:0000256" key="4">
    <source>
        <dbReference type="ARBA" id="ARBA00012339"/>
    </source>
</evidence>
<dbReference type="FunFam" id="1.10.275.10:FF:000006">
    <property type="entry name" value="Adenylosuccinate lyase"/>
    <property type="match status" value="1"/>
</dbReference>
<dbReference type="RefSeq" id="WP_127017608.1">
    <property type="nucleotide sequence ID" value="NZ_CP016379.1"/>
</dbReference>
<sequence>MIERYTLPEMARIWSEENVFQKWLEIEIVTAEVMADLGQIPKEAAKKIRANAKFSIERIHEIEKRTRHDMLAFLEAVNENLGDESKYLHMGLTSSDVKDTATSLLLKEAGEQIIEELKQLRDAIAEKALEHKDTLMVGRTHGVHGEPITFGLKLAVWFEEIKRQIKRMEDAVAEIAVGQLSGAVGTYANIDPKVEEMVCERLDLKPAPISTQIIQRDRHAFFLSVLANIASSLDKFATEIRNLQRTDLLEVEEAFKKGQKGSSAMPHKKNPIVSERISGLSRVVRANAMVGFENMPLWHERDLTHSSAERVILPDSTILVHYMVKKFTAVIKELKVNKDRMLENLGRTLGLVFSQKVMLALVEKGLLREEAYSYVQSNALKAWEERVEFKQLLLEDERVMNYLTPEELDEIFKYEDYLVHVDTIFRRLGLLS</sequence>
<name>A0A3S9T1F7_9FIRM</name>
<dbReference type="InterPro" id="IPR020557">
    <property type="entry name" value="Fumarate_lyase_CS"/>
</dbReference>
<comment type="pathway">
    <text evidence="2 13">Purine metabolism; AMP biosynthesis via de novo pathway; AMP from IMP: step 2/2.</text>
</comment>
<dbReference type="InterPro" id="IPR024083">
    <property type="entry name" value="Fumarase/histidase_N"/>
</dbReference>
<dbReference type="UniPathway" id="UPA00074">
    <property type="reaction ID" value="UER00132"/>
</dbReference>
<dbReference type="GO" id="GO:0006189">
    <property type="term" value="P:'de novo' IMP biosynthetic process"/>
    <property type="evidence" value="ECO:0007669"/>
    <property type="project" value="UniProtKB-UniPathway"/>
</dbReference>
<gene>
    <name evidence="16" type="ORF">BBF96_13090</name>
</gene>
<proteinExistence type="inferred from homology"/>
<reference evidence="16 17" key="1">
    <citation type="submission" date="2016-07" db="EMBL/GenBank/DDBJ databases">
        <title>Genome and transcriptome analysis of iron-reducing fermentative bacteria Anoxybacter fermentans.</title>
        <authorList>
            <person name="Zeng X."/>
            <person name="Shao Z."/>
        </authorList>
    </citation>
    <scope>NUCLEOTIDE SEQUENCE [LARGE SCALE GENOMIC DNA]</scope>
    <source>
        <strain evidence="16 17">DY22613</strain>
    </source>
</reference>
<dbReference type="FunFam" id="1.10.40.30:FF:000007">
    <property type="entry name" value="Adenylosuccinate lyase"/>
    <property type="match status" value="1"/>
</dbReference>
<dbReference type="OrthoDB" id="9768878at2"/>
<keyword evidence="7 13" id="KW-0658">Purine biosynthesis</keyword>
<dbReference type="Pfam" id="PF10397">
    <property type="entry name" value="ADSL_C"/>
    <property type="match status" value="1"/>
</dbReference>
<dbReference type="PRINTS" id="PR00145">
    <property type="entry name" value="ARGSUCLYASE"/>
</dbReference>
<evidence type="ECO:0000256" key="6">
    <source>
        <dbReference type="ARBA" id="ARBA00022605"/>
    </source>
</evidence>
<evidence type="ECO:0000259" key="15">
    <source>
        <dbReference type="SMART" id="SM00998"/>
    </source>
</evidence>
<dbReference type="EMBL" id="CP016379">
    <property type="protein sequence ID" value="AZR74252.1"/>
    <property type="molecule type" value="Genomic_DNA"/>
</dbReference>
<evidence type="ECO:0000256" key="2">
    <source>
        <dbReference type="ARBA" id="ARBA00004734"/>
    </source>
</evidence>
<comment type="catalytic activity">
    <reaction evidence="9">
        <text>(2S)-2-[5-amino-1-(5-phospho-beta-D-ribosyl)imidazole-4-carboxamido]succinate = 5-amino-1-(5-phospho-beta-D-ribosyl)imidazole-4-carboxamide + fumarate</text>
        <dbReference type="Rhea" id="RHEA:23920"/>
        <dbReference type="ChEBI" id="CHEBI:29806"/>
        <dbReference type="ChEBI" id="CHEBI:58443"/>
        <dbReference type="ChEBI" id="CHEBI:58475"/>
        <dbReference type="EC" id="4.3.2.2"/>
    </reaction>
    <physiologicalReaction direction="left-to-right" evidence="9">
        <dbReference type="Rhea" id="RHEA:23921"/>
    </physiologicalReaction>
</comment>
<dbReference type="Gene3D" id="1.10.40.30">
    <property type="entry name" value="Fumarase/aspartase (C-terminal domain)"/>
    <property type="match status" value="1"/>
</dbReference>
<evidence type="ECO:0000256" key="11">
    <source>
        <dbReference type="ARBA" id="ARBA00049115"/>
    </source>
</evidence>
<dbReference type="FunFam" id="1.20.200.10:FF:000008">
    <property type="entry name" value="Adenylosuccinate lyase"/>
    <property type="match status" value="1"/>
</dbReference>
<dbReference type="PANTHER" id="PTHR43172">
    <property type="entry name" value="ADENYLOSUCCINATE LYASE"/>
    <property type="match status" value="1"/>
</dbReference>
<dbReference type="UniPathway" id="UPA00075">
    <property type="reaction ID" value="UER00336"/>
</dbReference>
<comment type="catalytic activity">
    <reaction evidence="11">
        <text>N(6)-(1,2-dicarboxyethyl)-AMP = fumarate + AMP</text>
        <dbReference type="Rhea" id="RHEA:16853"/>
        <dbReference type="ChEBI" id="CHEBI:29806"/>
        <dbReference type="ChEBI" id="CHEBI:57567"/>
        <dbReference type="ChEBI" id="CHEBI:456215"/>
        <dbReference type="EC" id="4.3.2.2"/>
    </reaction>
    <physiologicalReaction direction="left-to-right" evidence="11">
        <dbReference type="Rhea" id="RHEA:16854"/>
    </physiologicalReaction>
</comment>
<protein>
    <recommendedName>
        <fullName evidence="5 12">Adenylosuccinate lyase</fullName>
        <shortName evidence="13">ASL</shortName>
        <ecNumber evidence="4 12">4.3.2.2</ecNumber>
    </recommendedName>
    <alternativeName>
        <fullName evidence="10 13">Adenylosuccinase</fullName>
    </alternativeName>
</protein>
<evidence type="ECO:0000313" key="17">
    <source>
        <dbReference type="Proteomes" id="UP000267250"/>
    </source>
</evidence>
<dbReference type="CDD" id="cd01360">
    <property type="entry name" value="Adenylsuccinate_lyase_1"/>
    <property type="match status" value="1"/>
</dbReference>
<feature type="domain" description="Adenylosuccinate lyase C-terminal" evidence="15">
    <location>
        <begin position="349"/>
        <end position="429"/>
    </location>
</feature>
<evidence type="ECO:0000256" key="10">
    <source>
        <dbReference type="ARBA" id="ARBA00030717"/>
    </source>
</evidence>
<dbReference type="Gene3D" id="1.10.275.10">
    <property type="entry name" value="Fumarase/aspartase (N-terminal domain)"/>
    <property type="match status" value="1"/>
</dbReference>
<dbReference type="AlphaFoldDB" id="A0A3S9T1F7"/>
<dbReference type="PANTHER" id="PTHR43172:SF1">
    <property type="entry name" value="ADENYLOSUCCINATE LYASE"/>
    <property type="match status" value="1"/>
</dbReference>
<organism evidence="16 17">
    <name type="scientific">Anoxybacter fermentans</name>
    <dbReference type="NCBI Taxonomy" id="1323375"/>
    <lineage>
        <taxon>Bacteria</taxon>
        <taxon>Bacillati</taxon>
        <taxon>Bacillota</taxon>
        <taxon>Clostridia</taxon>
        <taxon>Halanaerobiales</taxon>
        <taxon>Anoxybacter</taxon>
    </lineage>
</organism>
<dbReference type="GO" id="GO:0070626">
    <property type="term" value="F:(S)-2-(5-amino-1-(5-phospho-D-ribosyl)imidazole-4-carboxamido) succinate lyase (fumarate-forming) activity"/>
    <property type="evidence" value="ECO:0007669"/>
    <property type="project" value="TreeGrafter"/>
</dbReference>
<comment type="pathway">
    <text evidence="1 13">Purine metabolism; IMP biosynthesis via de novo pathway; 5-amino-1-(5-phospho-D-ribosyl)imidazole-4-carboxamide from 5-amino-1-(5-phospho-D-ribosyl)imidazole-4-carboxylate: step 2/2.</text>
</comment>
<dbReference type="GO" id="GO:0004018">
    <property type="term" value="F:N6-(1,2-dicarboxyethyl)AMP AMP-lyase (fumarate-forming) activity"/>
    <property type="evidence" value="ECO:0007669"/>
    <property type="project" value="UniProtKB-UniRule"/>
</dbReference>
<accession>A0A3S9T1F7</accession>